<sequence>MKKLKCSNMEPHFYNVEINWENTRKGIVCSPELNKENGVCIEVATPPEFSKGIKGIWSPEHLFVASISGCLMTTFLAIAENSTLEFTSFACKSTGKLDMMEGKLMISEILLKPTVVISNEQYREKAIRIIKKAEDACLISHSVKSKISMEITIEVKPYLIENR</sequence>
<proteinExistence type="predicted"/>
<dbReference type="InterPro" id="IPR052707">
    <property type="entry name" value="OsmC_Ohr_Peroxiredoxin"/>
</dbReference>
<dbReference type="Proteomes" id="UP001165489">
    <property type="component" value="Unassembled WGS sequence"/>
</dbReference>
<name>A0ABS9V5F2_9BACT</name>
<reference evidence="1" key="1">
    <citation type="submission" date="2022-03" db="EMBL/GenBank/DDBJ databases">
        <title>De novo assembled genomes of Belliella spp. (Cyclobacteriaceae) strains.</title>
        <authorList>
            <person name="Szabo A."/>
            <person name="Korponai K."/>
            <person name="Felfoldi T."/>
        </authorList>
    </citation>
    <scope>NUCLEOTIDE SEQUENCE</scope>
    <source>
        <strain evidence="1">DSM 111904</strain>
    </source>
</reference>
<organism evidence="1 2">
    <name type="scientific">Belliella filtrata</name>
    <dbReference type="NCBI Taxonomy" id="2923435"/>
    <lineage>
        <taxon>Bacteria</taxon>
        <taxon>Pseudomonadati</taxon>
        <taxon>Bacteroidota</taxon>
        <taxon>Cytophagia</taxon>
        <taxon>Cytophagales</taxon>
        <taxon>Cyclobacteriaceae</taxon>
        <taxon>Belliella</taxon>
    </lineage>
</organism>
<accession>A0ABS9V5F2</accession>
<dbReference type="InterPro" id="IPR003718">
    <property type="entry name" value="OsmC/Ohr_fam"/>
</dbReference>
<gene>
    <name evidence="1" type="ORF">MM239_19855</name>
</gene>
<dbReference type="PANTHER" id="PTHR42830:SF2">
    <property type="entry name" value="OSMC_OHR FAMILY PROTEIN"/>
    <property type="match status" value="1"/>
</dbReference>
<dbReference type="Pfam" id="PF02566">
    <property type="entry name" value="OsmC"/>
    <property type="match status" value="1"/>
</dbReference>
<dbReference type="SUPFAM" id="SSF82784">
    <property type="entry name" value="OsmC-like"/>
    <property type="match status" value="1"/>
</dbReference>
<evidence type="ECO:0000313" key="2">
    <source>
        <dbReference type="Proteomes" id="UP001165489"/>
    </source>
</evidence>
<evidence type="ECO:0000313" key="1">
    <source>
        <dbReference type="EMBL" id="MCH7411651.1"/>
    </source>
</evidence>
<keyword evidence="2" id="KW-1185">Reference proteome</keyword>
<dbReference type="RefSeq" id="WP_241350081.1">
    <property type="nucleotide sequence ID" value="NZ_JAKZGP010000096.1"/>
</dbReference>
<protein>
    <submittedName>
        <fullName evidence="1">OsmC family protein</fullName>
    </submittedName>
</protein>
<dbReference type="EMBL" id="JAKZGP010000096">
    <property type="protein sequence ID" value="MCH7411651.1"/>
    <property type="molecule type" value="Genomic_DNA"/>
</dbReference>
<dbReference type="InterPro" id="IPR015946">
    <property type="entry name" value="KH_dom-like_a/b"/>
</dbReference>
<comment type="caution">
    <text evidence="1">The sequence shown here is derived from an EMBL/GenBank/DDBJ whole genome shotgun (WGS) entry which is preliminary data.</text>
</comment>
<dbReference type="PANTHER" id="PTHR42830">
    <property type="entry name" value="OSMOTICALLY INDUCIBLE FAMILY PROTEIN"/>
    <property type="match status" value="1"/>
</dbReference>
<dbReference type="Gene3D" id="3.30.300.20">
    <property type="match status" value="1"/>
</dbReference>
<dbReference type="InterPro" id="IPR036102">
    <property type="entry name" value="OsmC/Ohrsf"/>
</dbReference>